<reference evidence="10" key="1">
    <citation type="submission" date="2016-10" db="EMBL/GenBank/DDBJ databases">
        <authorList>
            <person name="Varghese N."/>
            <person name="Submissions S."/>
        </authorList>
    </citation>
    <scope>NUCLEOTIDE SEQUENCE [LARGE SCALE GENOMIC DNA]</scope>
    <source>
        <strain evidence="10">CGMCC 4.3568</strain>
    </source>
</reference>
<evidence type="ECO:0000256" key="2">
    <source>
        <dbReference type="ARBA" id="ARBA00022908"/>
    </source>
</evidence>
<feature type="domain" description="Tyr recombinase" evidence="7">
    <location>
        <begin position="162"/>
        <end position="373"/>
    </location>
</feature>
<dbReference type="Gene3D" id="1.10.443.10">
    <property type="entry name" value="Intergrase catalytic core"/>
    <property type="match status" value="1"/>
</dbReference>
<evidence type="ECO:0000313" key="9">
    <source>
        <dbReference type="EMBL" id="SFB53680.1"/>
    </source>
</evidence>
<dbReference type="GO" id="GO:0003677">
    <property type="term" value="F:DNA binding"/>
    <property type="evidence" value="ECO:0007669"/>
    <property type="project" value="UniProtKB-UniRule"/>
</dbReference>
<evidence type="ECO:0000259" key="7">
    <source>
        <dbReference type="PROSITE" id="PS51898"/>
    </source>
</evidence>
<feature type="domain" description="Core-binding (CB)" evidence="8">
    <location>
        <begin position="59"/>
        <end position="139"/>
    </location>
</feature>
<dbReference type="Proteomes" id="UP000243799">
    <property type="component" value="Unassembled WGS sequence"/>
</dbReference>
<dbReference type="STRING" id="490629.SAMN05216266_11787"/>
<dbReference type="InterPro" id="IPR044068">
    <property type="entry name" value="CB"/>
</dbReference>
<dbReference type="PANTHER" id="PTHR30629:SF2">
    <property type="entry name" value="PROPHAGE INTEGRASE INTS-RELATED"/>
    <property type="match status" value="1"/>
</dbReference>
<dbReference type="InterPro" id="IPR013762">
    <property type="entry name" value="Integrase-like_cat_sf"/>
</dbReference>
<evidence type="ECO:0000256" key="5">
    <source>
        <dbReference type="PROSITE-ProRule" id="PRU01248"/>
    </source>
</evidence>
<keyword evidence="2" id="KW-0229">DNA integration</keyword>
<dbReference type="PROSITE" id="PS51900">
    <property type="entry name" value="CB"/>
    <property type="match status" value="1"/>
</dbReference>
<keyword evidence="3 5" id="KW-0238">DNA-binding</keyword>
<dbReference type="GO" id="GO:0006310">
    <property type="term" value="P:DNA recombination"/>
    <property type="evidence" value="ECO:0007669"/>
    <property type="project" value="UniProtKB-KW"/>
</dbReference>
<evidence type="ECO:0000259" key="8">
    <source>
        <dbReference type="PROSITE" id="PS51900"/>
    </source>
</evidence>
<name>A0A1I1BYS2_9PSEU</name>
<gene>
    <name evidence="9" type="ORF">SAMN05216266_11787</name>
</gene>
<evidence type="ECO:0000256" key="4">
    <source>
        <dbReference type="ARBA" id="ARBA00023172"/>
    </source>
</evidence>
<evidence type="ECO:0000256" key="1">
    <source>
        <dbReference type="ARBA" id="ARBA00008857"/>
    </source>
</evidence>
<organism evidence="9 10">
    <name type="scientific">Amycolatopsis marina</name>
    <dbReference type="NCBI Taxonomy" id="490629"/>
    <lineage>
        <taxon>Bacteria</taxon>
        <taxon>Bacillati</taxon>
        <taxon>Actinomycetota</taxon>
        <taxon>Actinomycetes</taxon>
        <taxon>Pseudonocardiales</taxon>
        <taxon>Pseudonocardiaceae</taxon>
        <taxon>Amycolatopsis</taxon>
    </lineage>
</organism>
<dbReference type="SUPFAM" id="SSF56349">
    <property type="entry name" value="DNA breaking-rejoining enzymes"/>
    <property type="match status" value="1"/>
</dbReference>
<dbReference type="PROSITE" id="PS51898">
    <property type="entry name" value="TYR_RECOMBINASE"/>
    <property type="match status" value="1"/>
</dbReference>
<proteinExistence type="inferred from homology"/>
<evidence type="ECO:0000256" key="3">
    <source>
        <dbReference type="ARBA" id="ARBA00023125"/>
    </source>
</evidence>
<dbReference type="Pfam" id="PF00589">
    <property type="entry name" value="Phage_integrase"/>
    <property type="match status" value="1"/>
</dbReference>
<dbReference type="OrthoDB" id="4529782at2"/>
<sequence>MPWAEQSADTTWRVRYRRDDGTIGSISGFPTDTAANDHIADMKVAQRHGTWIDPAVGRITVAAWAPDWLDALDIDQRTEENYRSFLTKHILPRWGSTALADITNLTVRTWEKHLRASGLAKTTVDSIIKCFSLTLGDAADEKVIAVNPIHARRRGRRRRTHRTPRKVWAEPADVLRIADQIARIYAPAGAVLFLTAAWTGARWGELVGLQRHHLHLVDGDTGFLVVDPDLGALHEPNRGPLYLGPPKTEESARTITLPPFLVRLLRAHLSTHTHPHVFVTPNHELHRRSNFSRRAVRPAADGNTHIAHLAHRLHPIKPGLTFHGLRHSHKTWLIDDGVPEIAQALRLGHVLADKVQQTYSHVAAAVEQRLLHGLQARWDKAIADNTTPPEDTTWRGAAQPHGSAPSHSYPATTQRRE</sequence>
<dbReference type="InterPro" id="IPR011010">
    <property type="entry name" value="DNA_brk_join_enz"/>
</dbReference>
<dbReference type="GO" id="GO:0015074">
    <property type="term" value="P:DNA integration"/>
    <property type="evidence" value="ECO:0007669"/>
    <property type="project" value="UniProtKB-KW"/>
</dbReference>
<keyword evidence="10" id="KW-1185">Reference proteome</keyword>
<feature type="region of interest" description="Disordered" evidence="6">
    <location>
        <begin position="384"/>
        <end position="417"/>
    </location>
</feature>
<dbReference type="InterPro" id="IPR050808">
    <property type="entry name" value="Phage_Integrase"/>
</dbReference>
<dbReference type="AlphaFoldDB" id="A0A1I1BYS2"/>
<accession>A0A1I1BYS2</accession>
<feature type="compositionally biased region" description="Polar residues" evidence="6">
    <location>
        <begin position="405"/>
        <end position="417"/>
    </location>
</feature>
<dbReference type="PANTHER" id="PTHR30629">
    <property type="entry name" value="PROPHAGE INTEGRASE"/>
    <property type="match status" value="1"/>
</dbReference>
<dbReference type="RefSeq" id="WP_091676002.1">
    <property type="nucleotide sequence ID" value="NZ_FOKG01000017.1"/>
</dbReference>
<dbReference type="InterPro" id="IPR002104">
    <property type="entry name" value="Integrase_catalytic"/>
</dbReference>
<keyword evidence="4" id="KW-0233">DNA recombination</keyword>
<comment type="similarity">
    <text evidence="1">Belongs to the 'phage' integrase family.</text>
</comment>
<dbReference type="EMBL" id="FOKG01000017">
    <property type="protein sequence ID" value="SFB53680.1"/>
    <property type="molecule type" value="Genomic_DNA"/>
</dbReference>
<evidence type="ECO:0000313" key="10">
    <source>
        <dbReference type="Proteomes" id="UP000243799"/>
    </source>
</evidence>
<dbReference type="InterPro" id="IPR010998">
    <property type="entry name" value="Integrase_recombinase_N"/>
</dbReference>
<dbReference type="Gene3D" id="1.10.150.130">
    <property type="match status" value="1"/>
</dbReference>
<evidence type="ECO:0000256" key="6">
    <source>
        <dbReference type="SAM" id="MobiDB-lite"/>
    </source>
</evidence>
<protein>
    <submittedName>
        <fullName evidence="9">Site-specific recombinase XerD</fullName>
    </submittedName>
</protein>